<dbReference type="SUPFAM" id="SSF111369">
    <property type="entry name" value="HlyD-like secretion proteins"/>
    <property type="match status" value="1"/>
</dbReference>
<comment type="similarity">
    <text evidence="2">Belongs to the membrane fusion protein (MFP) (TC 8.A.1) family.</text>
</comment>
<dbReference type="PANTHER" id="PTHR30158:SF3">
    <property type="entry name" value="MULTIDRUG EFFLUX PUMP SUBUNIT ACRA-RELATED"/>
    <property type="match status" value="1"/>
</dbReference>
<feature type="domain" description="Multidrug resistance protein MdtA-like C-terminal permuted SH3" evidence="7">
    <location>
        <begin position="298"/>
        <end position="359"/>
    </location>
</feature>
<evidence type="ECO:0000259" key="4">
    <source>
        <dbReference type="Pfam" id="PF25876"/>
    </source>
</evidence>
<dbReference type="OrthoDB" id="9800613at2"/>
<evidence type="ECO:0000256" key="1">
    <source>
        <dbReference type="ARBA" id="ARBA00004519"/>
    </source>
</evidence>
<dbReference type="InterPro" id="IPR058624">
    <property type="entry name" value="MdtA-like_HH"/>
</dbReference>
<dbReference type="NCBIfam" id="TIGR01730">
    <property type="entry name" value="RND_mfp"/>
    <property type="match status" value="1"/>
</dbReference>
<keyword evidence="9" id="KW-1185">Reference proteome</keyword>
<dbReference type="GO" id="GO:0022857">
    <property type="term" value="F:transmembrane transporter activity"/>
    <property type="evidence" value="ECO:0007669"/>
    <property type="project" value="InterPro"/>
</dbReference>
<dbReference type="EMBL" id="CP013650">
    <property type="protein sequence ID" value="ALT00234.1"/>
    <property type="molecule type" value="Genomic_DNA"/>
</dbReference>
<dbReference type="FunFam" id="2.40.420.20:FF:000001">
    <property type="entry name" value="Efflux RND transporter periplasmic adaptor subunit"/>
    <property type="match status" value="1"/>
</dbReference>
<dbReference type="InterPro" id="IPR058625">
    <property type="entry name" value="MdtA-like_BSH"/>
</dbReference>
<dbReference type="Proteomes" id="UP000068447">
    <property type="component" value="Chromosome"/>
</dbReference>
<dbReference type="Pfam" id="PF25944">
    <property type="entry name" value="Beta-barrel_RND"/>
    <property type="match status" value="1"/>
</dbReference>
<dbReference type="Pfam" id="PF25876">
    <property type="entry name" value="HH_MFP_RND"/>
    <property type="match status" value="1"/>
</dbReference>
<evidence type="ECO:0000256" key="2">
    <source>
        <dbReference type="ARBA" id="ARBA00009477"/>
    </source>
</evidence>
<reference evidence="8 9" key="1">
    <citation type="submission" date="2015-12" db="EMBL/GenBank/DDBJ databases">
        <title>Complete genome of Lacimicrobium alkaliphilum KCTC 32984.</title>
        <authorList>
            <person name="Kim S.-G."/>
            <person name="Lee Y.-J."/>
        </authorList>
    </citation>
    <scope>NUCLEOTIDE SEQUENCE [LARGE SCALE GENOMIC DNA]</scope>
    <source>
        <strain evidence="8 9">YelD216</strain>
    </source>
</reference>
<dbReference type="Pfam" id="PF25917">
    <property type="entry name" value="BSH_RND"/>
    <property type="match status" value="1"/>
</dbReference>
<evidence type="ECO:0000259" key="7">
    <source>
        <dbReference type="Pfam" id="PF25967"/>
    </source>
</evidence>
<dbReference type="Gene3D" id="2.40.420.20">
    <property type="match status" value="1"/>
</dbReference>
<dbReference type="Gene3D" id="2.40.30.170">
    <property type="match status" value="1"/>
</dbReference>
<dbReference type="GO" id="GO:0046677">
    <property type="term" value="P:response to antibiotic"/>
    <property type="evidence" value="ECO:0007669"/>
    <property type="project" value="TreeGrafter"/>
</dbReference>
<dbReference type="InterPro" id="IPR006143">
    <property type="entry name" value="RND_pump_MFP"/>
</dbReference>
<dbReference type="GO" id="GO:0005886">
    <property type="term" value="C:plasma membrane"/>
    <property type="evidence" value="ECO:0007669"/>
    <property type="project" value="UniProtKB-SubCell"/>
</dbReference>
<evidence type="ECO:0000313" key="8">
    <source>
        <dbReference type="EMBL" id="ALT00234.1"/>
    </source>
</evidence>
<dbReference type="Gene3D" id="1.10.287.470">
    <property type="entry name" value="Helix hairpin bin"/>
    <property type="match status" value="1"/>
</dbReference>
<feature type="domain" description="Multidrug resistance protein MdtA-like barrel-sandwich hybrid" evidence="5">
    <location>
        <begin position="59"/>
        <end position="201"/>
    </location>
</feature>
<keyword evidence="3" id="KW-0175">Coiled coil</keyword>
<dbReference type="KEGG" id="lal:AT746_19500"/>
<dbReference type="Gene3D" id="2.40.50.100">
    <property type="match status" value="1"/>
</dbReference>
<dbReference type="InterPro" id="IPR058627">
    <property type="entry name" value="MdtA-like_C"/>
</dbReference>
<sequence>MRNRLAISGVIFTLLLAGCSQQQQQNGPASQIPEVEVVQLQSEPLQLTNELPGRTVDYRQAEIRPQVSGILQKRLFEEGQQVKEGQLLYQIDPASYEAALNSAQARLARARAVLHNARLKAERFKGLLDSKSVSQQEYDDAIATLMQAEAEVSIAEAEVQSASINLEYTGIRAPISGQIGRSAVTEGALLTANQQQGLATIRQLDPIYVDLTQSASELRKLRHQLQSGDLDNTSQADVSLKLEDGTKYQHKGKLKFSEVNVDPSTAMVTLRAVFPNDQGDLLPGMFVRAQVELGTDPDAILVPQKAVAHTPKGDASVMLVNKDNKVVSKVVELGQARDQRWIVKSGLQAGDRVIVKGLQSVQPGAQVKVVAVQSASQGG</sequence>
<dbReference type="PROSITE" id="PS51257">
    <property type="entry name" value="PROKAR_LIPOPROTEIN"/>
    <property type="match status" value="1"/>
</dbReference>
<evidence type="ECO:0000259" key="5">
    <source>
        <dbReference type="Pfam" id="PF25917"/>
    </source>
</evidence>
<evidence type="ECO:0000313" key="9">
    <source>
        <dbReference type="Proteomes" id="UP000068447"/>
    </source>
</evidence>
<organism evidence="8 9">
    <name type="scientific">Lacimicrobium alkaliphilum</name>
    <dbReference type="NCBI Taxonomy" id="1526571"/>
    <lineage>
        <taxon>Bacteria</taxon>
        <taxon>Pseudomonadati</taxon>
        <taxon>Pseudomonadota</taxon>
        <taxon>Gammaproteobacteria</taxon>
        <taxon>Alteromonadales</taxon>
        <taxon>Alteromonadaceae</taxon>
        <taxon>Lacimicrobium</taxon>
    </lineage>
</organism>
<comment type="subcellular location">
    <subcellularLocation>
        <location evidence="1">Cell inner membrane</location>
        <topology evidence="1">Lipid-anchor</topology>
    </subcellularLocation>
</comment>
<dbReference type="RefSeq" id="WP_062483790.1">
    <property type="nucleotide sequence ID" value="NZ_CP013650.1"/>
</dbReference>
<evidence type="ECO:0000259" key="6">
    <source>
        <dbReference type="Pfam" id="PF25944"/>
    </source>
</evidence>
<feature type="coiled-coil region" evidence="3">
    <location>
        <begin position="100"/>
        <end position="165"/>
    </location>
</feature>
<name>A0A0U3B9J8_9ALTE</name>
<feature type="domain" description="Multidrug resistance protein MdtA-like beta-barrel" evidence="6">
    <location>
        <begin position="206"/>
        <end position="295"/>
    </location>
</feature>
<gene>
    <name evidence="8" type="ORF">AT746_19500</name>
</gene>
<dbReference type="AlphaFoldDB" id="A0A0U3B9J8"/>
<dbReference type="PANTHER" id="PTHR30158">
    <property type="entry name" value="ACRA/E-RELATED COMPONENT OF DRUG EFFLUX TRANSPORTER"/>
    <property type="match status" value="1"/>
</dbReference>
<dbReference type="STRING" id="1526571.AT746_19500"/>
<protein>
    <submittedName>
        <fullName evidence="8">Hemolysin D</fullName>
    </submittedName>
</protein>
<feature type="domain" description="Multidrug resistance protein MdtA-like alpha-helical hairpin" evidence="4">
    <location>
        <begin position="100"/>
        <end position="169"/>
    </location>
</feature>
<evidence type="ECO:0000256" key="3">
    <source>
        <dbReference type="SAM" id="Coils"/>
    </source>
</evidence>
<proteinExistence type="inferred from homology"/>
<dbReference type="InterPro" id="IPR058626">
    <property type="entry name" value="MdtA-like_b-barrel"/>
</dbReference>
<accession>A0A0U3B9J8</accession>
<dbReference type="Pfam" id="PF25967">
    <property type="entry name" value="RND-MFP_C"/>
    <property type="match status" value="1"/>
</dbReference>